<accession>A0A6B0R8G3</accession>
<reference evidence="1" key="1">
    <citation type="submission" date="2019-10" db="EMBL/GenBank/DDBJ databases">
        <title>The sequence and de novo assembly of the wild yak genome.</title>
        <authorList>
            <person name="Liu Y."/>
        </authorList>
    </citation>
    <scope>NUCLEOTIDE SEQUENCE [LARGE SCALE GENOMIC DNA]</scope>
    <source>
        <strain evidence="1">WY2019</strain>
    </source>
</reference>
<proteinExistence type="predicted"/>
<keyword evidence="2" id="KW-1185">Reference proteome</keyword>
<dbReference type="AlphaFoldDB" id="A0A6B0R8G3"/>
<gene>
    <name evidence="1" type="ORF">E5288_WYG002471</name>
</gene>
<dbReference type="Proteomes" id="UP000322234">
    <property type="component" value="Unassembled WGS sequence"/>
</dbReference>
<evidence type="ECO:0000313" key="1">
    <source>
        <dbReference type="EMBL" id="MXQ83753.1"/>
    </source>
</evidence>
<organism evidence="1 2">
    <name type="scientific">Bos mutus</name>
    <name type="common">wild yak</name>
    <dbReference type="NCBI Taxonomy" id="72004"/>
    <lineage>
        <taxon>Eukaryota</taxon>
        <taxon>Metazoa</taxon>
        <taxon>Chordata</taxon>
        <taxon>Craniata</taxon>
        <taxon>Vertebrata</taxon>
        <taxon>Euteleostomi</taxon>
        <taxon>Mammalia</taxon>
        <taxon>Eutheria</taxon>
        <taxon>Laurasiatheria</taxon>
        <taxon>Artiodactyla</taxon>
        <taxon>Ruminantia</taxon>
        <taxon>Pecora</taxon>
        <taxon>Bovidae</taxon>
        <taxon>Bovinae</taxon>
        <taxon>Bos</taxon>
    </lineage>
</organism>
<protein>
    <submittedName>
        <fullName evidence="1">Uncharacterized protein</fullName>
    </submittedName>
</protein>
<name>A0A6B0R8G3_9CETA</name>
<sequence>MLYRQKFTESKKILFAEHCISAFLQGNSCLCEGLVFLTHSHNEYSIKYSYEQLKKQARKETSCSKEDSIYLKFL</sequence>
<comment type="caution">
    <text evidence="1">The sequence shown here is derived from an EMBL/GenBank/DDBJ whole genome shotgun (WGS) entry which is preliminary data.</text>
</comment>
<dbReference type="EMBL" id="VBQZ03000018">
    <property type="protein sequence ID" value="MXQ83753.1"/>
    <property type="molecule type" value="Genomic_DNA"/>
</dbReference>
<evidence type="ECO:0000313" key="2">
    <source>
        <dbReference type="Proteomes" id="UP000322234"/>
    </source>
</evidence>